<dbReference type="GeneID" id="25302478"/>
<evidence type="ECO:0000256" key="1">
    <source>
        <dbReference type="SAM" id="MobiDB-lite"/>
    </source>
</evidence>
<proteinExistence type="predicted"/>
<dbReference type="OrthoDB" id="2993351at2759"/>
<dbReference type="HOGENOM" id="CLU_039531_0_0_1"/>
<accession>A0A0D2FAS3</accession>
<evidence type="ECO:0000313" key="4">
    <source>
        <dbReference type="Proteomes" id="UP000053029"/>
    </source>
</evidence>
<dbReference type="RefSeq" id="XP_013287550.1">
    <property type="nucleotide sequence ID" value="XM_013432096.1"/>
</dbReference>
<feature type="compositionally biased region" description="Basic and acidic residues" evidence="1">
    <location>
        <begin position="1"/>
        <end position="10"/>
    </location>
</feature>
<dbReference type="AlphaFoldDB" id="A0A0D2FAS3"/>
<dbReference type="PANTHER" id="PTHR40780:SF2">
    <property type="entry name" value="DUF3669 DOMAIN-CONTAINING PROTEIN"/>
    <property type="match status" value="1"/>
</dbReference>
<evidence type="ECO:0000259" key="2">
    <source>
        <dbReference type="Pfam" id="PF12417"/>
    </source>
</evidence>
<organism evidence="3 4">
    <name type="scientific">Fonsecaea pedrosoi CBS 271.37</name>
    <dbReference type="NCBI Taxonomy" id="1442368"/>
    <lineage>
        <taxon>Eukaryota</taxon>
        <taxon>Fungi</taxon>
        <taxon>Dikarya</taxon>
        <taxon>Ascomycota</taxon>
        <taxon>Pezizomycotina</taxon>
        <taxon>Eurotiomycetes</taxon>
        <taxon>Chaetothyriomycetidae</taxon>
        <taxon>Chaetothyriales</taxon>
        <taxon>Herpotrichiellaceae</taxon>
        <taxon>Fonsecaea</taxon>
    </lineage>
</organism>
<protein>
    <recommendedName>
        <fullName evidence="2">DUF3669 domain-containing protein</fullName>
    </recommendedName>
</protein>
<dbReference type="EMBL" id="KN846970">
    <property type="protein sequence ID" value="KIW83742.1"/>
    <property type="molecule type" value="Genomic_DNA"/>
</dbReference>
<feature type="domain" description="DUF3669" evidence="2">
    <location>
        <begin position="309"/>
        <end position="373"/>
    </location>
</feature>
<dbReference type="VEuPathDB" id="FungiDB:Z517_02988"/>
<reference evidence="3 4" key="1">
    <citation type="submission" date="2015-01" db="EMBL/GenBank/DDBJ databases">
        <title>The Genome Sequence of Fonsecaea pedrosoi CBS 271.37.</title>
        <authorList>
            <consortium name="The Broad Institute Genomics Platform"/>
            <person name="Cuomo C."/>
            <person name="de Hoog S."/>
            <person name="Gorbushina A."/>
            <person name="Stielow B."/>
            <person name="Teixiera M."/>
            <person name="Abouelleil A."/>
            <person name="Chapman S.B."/>
            <person name="Priest M."/>
            <person name="Young S.K."/>
            <person name="Wortman J."/>
            <person name="Nusbaum C."/>
            <person name="Birren B."/>
        </authorList>
    </citation>
    <scope>NUCLEOTIDE SEQUENCE [LARGE SCALE GENOMIC DNA]</scope>
    <source>
        <strain evidence="3 4">CBS 271.37</strain>
    </source>
</reference>
<dbReference type="Proteomes" id="UP000053029">
    <property type="component" value="Unassembled WGS sequence"/>
</dbReference>
<dbReference type="Pfam" id="PF12417">
    <property type="entry name" value="DUF3669"/>
    <property type="match status" value="1"/>
</dbReference>
<dbReference type="PANTHER" id="PTHR40780">
    <property type="entry name" value="DUF3669 DOMAIN-CONTAINING PROTEIN"/>
    <property type="match status" value="1"/>
</dbReference>
<dbReference type="InterPro" id="IPR022137">
    <property type="entry name" value="Znf_prot_DUF3669"/>
</dbReference>
<evidence type="ECO:0000313" key="3">
    <source>
        <dbReference type="EMBL" id="KIW83742.1"/>
    </source>
</evidence>
<name>A0A0D2FAS3_9EURO</name>
<sequence length="454" mass="51429">MSVSSKRDSEVPGTLLKVAHQRRQDTSDVSHSAPSSETNIQTLKRLMFTKSAISTTSSFADRQQSSTGQQNTFREAGTGSVGIVLEHPGTIWVYKFCLLDQSDKLWNNYVMGVRIQDSFSRNALISGEVAIPQCVWFATANSDFWSRYNQQIPQSRKPGDVLCMERIFPLPQIIRNKIIDVFCQLDEPAREQAKNVASNKDCLIRPYLGRMRITNDHSRLKSFSLRNYKLHLDQIQYLGLFADEYATAMAKSLAVMHWDIRIDAADVEFRQRFPGQRNSERLQGLAEKSDTYQEVVISNPNFKQRLISLWLLDFDACKKISMDNSGVQQAVRAFLENEPYYPRPNGSSKYSVHLWEVFCAEYLAASATVLADEPDIADLPRLFLTSITNALSVGTPQPDRGGAGLSDFATRNGGRRGGRRQGGGRGHIRESAEFESEQFYSSTRSRRVWRDRQP</sequence>
<feature type="region of interest" description="Disordered" evidence="1">
    <location>
        <begin position="394"/>
        <end position="436"/>
    </location>
</feature>
<feature type="region of interest" description="Disordered" evidence="1">
    <location>
        <begin position="1"/>
        <end position="37"/>
    </location>
</feature>
<keyword evidence="4" id="KW-1185">Reference proteome</keyword>
<gene>
    <name evidence="3" type="ORF">Z517_02988</name>
</gene>
<dbReference type="STRING" id="1442368.A0A0D2FAS3"/>